<dbReference type="Proteomes" id="UP000516428">
    <property type="component" value="Chromosome"/>
</dbReference>
<dbReference type="SUPFAM" id="SSF48498">
    <property type="entry name" value="Tetracyclin repressor-like, C-terminal domain"/>
    <property type="match status" value="1"/>
</dbReference>
<feature type="domain" description="HTH tetR-type" evidence="6">
    <location>
        <begin position="12"/>
        <end position="72"/>
    </location>
</feature>
<dbReference type="PANTHER" id="PTHR30055">
    <property type="entry name" value="HTH-TYPE TRANSCRIPTIONAL REGULATOR RUTR"/>
    <property type="match status" value="1"/>
</dbReference>
<dbReference type="PROSITE" id="PS50977">
    <property type="entry name" value="HTH_TETR_2"/>
    <property type="match status" value="1"/>
</dbReference>
<keyword evidence="3 5" id="KW-0238">DNA-binding</keyword>
<dbReference type="Pfam" id="PF13977">
    <property type="entry name" value="TetR_C_6"/>
    <property type="match status" value="1"/>
</dbReference>
<sequence>MVMGTGTGAGTDERRERILRAAAEVLAERGFDAGRLRDVATVAGLSIGSLQHYFETRDALFREAFAWSIDELVDRWRAASVDAPTAWRRFELLVQALTTDPGLTRRCATWTEFCASAARREELREGVRRVHDEWRALISGIVRDGVRDGEFRPPVPEATAIGSLVVLVDGLDMAVAAGSGLTAEQYAELLVGTARAVLGVSG</sequence>
<accession>A0A7H1BBL1</accession>
<dbReference type="RefSeq" id="WP_188338800.1">
    <property type="nucleotide sequence ID" value="NZ_CP061281.1"/>
</dbReference>
<evidence type="ECO:0000256" key="1">
    <source>
        <dbReference type="ARBA" id="ARBA00022491"/>
    </source>
</evidence>
<evidence type="ECO:0000259" key="6">
    <source>
        <dbReference type="PROSITE" id="PS50977"/>
    </source>
</evidence>
<keyword evidence="8" id="KW-1185">Reference proteome</keyword>
<dbReference type="GO" id="GO:0003700">
    <property type="term" value="F:DNA-binding transcription factor activity"/>
    <property type="evidence" value="ECO:0007669"/>
    <property type="project" value="TreeGrafter"/>
</dbReference>
<dbReference type="InterPro" id="IPR009057">
    <property type="entry name" value="Homeodomain-like_sf"/>
</dbReference>
<reference evidence="7 8" key="1">
    <citation type="submission" date="2020-09" db="EMBL/GenBank/DDBJ databases">
        <title>A novel species.</title>
        <authorList>
            <person name="Gao J."/>
        </authorList>
    </citation>
    <scope>NUCLEOTIDE SEQUENCE [LARGE SCALE GENOMIC DNA]</scope>
    <source>
        <strain evidence="7 8">CRXT-Y-14</strain>
    </source>
</reference>
<gene>
    <name evidence="7" type="ORF">IAG42_22760</name>
</gene>
<keyword evidence="4" id="KW-0804">Transcription</keyword>
<dbReference type="InterPro" id="IPR001647">
    <property type="entry name" value="HTH_TetR"/>
</dbReference>
<dbReference type="GO" id="GO:0000976">
    <property type="term" value="F:transcription cis-regulatory region binding"/>
    <property type="evidence" value="ECO:0007669"/>
    <property type="project" value="TreeGrafter"/>
</dbReference>
<dbReference type="EMBL" id="CP061281">
    <property type="protein sequence ID" value="QNS06116.1"/>
    <property type="molecule type" value="Genomic_DNA"/>
</dbReference>
<evidence type="ECO:0000256" key="5">
    <source>
        <dbReference type="PROSITE-ProRule" id="PRU00335"/>
    </source>
</evidence>
<dbReference type="InterPro" id="IPR036271">
    <property type="entry name" value="Tet_transcr_reg_TetR-rel_C_sf"/>
</dbReference>
<evidence type="ECO:0000256" key="3">
    <source>
        <dbReference type="ARBA" id="ARBA00023125"/>
    </source>
</evidence>
<dbReference type="Gene3D" id="1.10.357.10">
    <property type="entry name" value="Tetracycline Repressor, domain 2"/>
    <property type="match status" value="1"/>
</dbReference>
<dbReference type="InterPro" id="IPR050109">
    <property type="entry name" value="HTH-type_TetR-like_transc_reg"/>
</dbReference>
<evidence type="ECO:0000256" key="4">
    <source>
        <dbReference type="ARBA" id="ARBA00023163"/>
    </source>
</evidence>
<dbReference type="PANTHER" id="PTHR30055:SF234">
    <property type="entry name" value="HTH-TYPE TRANSCRIPTIONAL REGULATOR BETI"/>
    <property type="match status" value="1"/>
</dbReference>
<evidence type="ECO:0000313" key="8">
    <source>
        <dbReference type="Proteomes" id="UP000516428"/>
    </source>
</evidence>
<evidence type="ECO:0000313" key="7">
    <source>
        <dbReference type="EMBL" id="QNS06116.1"/>
    </source>
</evidence>
<dbReference type="InterPro" id="IPR039538">
    <property type="entry name" value="BetI_C"/>
</dbReference>
<name>A0A7H1BBL1_9ACTN</name>
<keyword evidence="1" id="KW-0678">Repressor</keyword>
<keyword evidence="2" id="KW-0805">Transcription regulation</keyword>
<organism evidence="7 8">
    <name type="scientific">Streptomyces xanthii</name>
    <dbReference type="NCBI Taxonomy" id="2768069"/>
    <lineage>
        <taxon>Bacteria</taxon>
        <taxon>Bacillati</taxon>
        <taxon>Actinomycetota</taxon>
        <taxon>Actinomycetes</taxon>
        <taxon>Kitasatosporales</taxon>
        <taxon>Streptomycetaceae</taxon>
        <taxon>Streptomyces</taxon>
    </lineage>
</organism>
<dbReference type="KEGG" id="sxn:IAG42_22760"/>
<dbReference type="SUPFAM" id="SSF46689">
    <property type="entry name" value="Homeodomain-like"/>
    <property type="match status" value="1"/>
</dbReference>
<evidence type="ECO:0000256" key="2">
    <source>
        <dbReference type="ARBA" id="ARBA00023015"/>
    </source>
</evidence>
<dbReference type="PRINTS" id="PR00455">
    <property type="entry name" value="HTHTETR"/>
</dbReference>
<dbReference type="AlphaFoldDB" id="A0A7H1BBL1"/>
<feature type="DNA-binding region" description="H-T-H motif" evidence="5">
    <location>
        <begin position="35"/>
        <end position="54"/>
    </location>
</feature>
<dbReference type="Pfam" id="PF00440">
    <property type="entry name" value="TetR_N"/>
    <property type="match status" value="1"/>
</dbReference>
<proteinExistence type="predicted"/>
<protein>
    <submittedName>
        <fullName evidence="7">TetR family transcriptional regulator C-terminal domain-containing protein</fullName>
    </submittedName>
</protein>